<dbReference type="PROSITE" id="PS50949">
    <property type="entry name" value="HTH_GNTR"/>
    <property type="match status" value="1"/>
</dbReference>
<evidence type="ECO:0000256" key="2">
    <source>
        <dbReference type="ARBA" id="ARBA00023125"/>
    </source>
</evidence>
<dbReference type="InterPro" id="IPR036390">
    <property type="entry name" value="WH_DNA-bd_sf"/>
</dbReference>
<keyword evidence="3" id="KW-0804">Transcription</keyword>
<dbReference type="InterPro" id="IPR000524">
    <property type="entry name" value="Tscrpt_reg_HTH_GntR"/>
</dbReference>
<evidence type="ECO:0000256" key="1">
    <source>
        <dbReference type="ARBA" id="ARBA00023015"/>
    </source>
</evidence>
<dbReference type="PRINTS" id="PR00035">
    <property type="entry name" value="HTHGNTR"/>
</dbReference>
<accession>A0A558AAJ9</accession>
<dbReference type="Pfam" id="PF07729">
    <property type="entry name" value="FCD"/>
    <property type="match status" value="1"/>
</dbReference>
<dbReference type="SMART" id="SM00345">
    <property type="entry name" value="HTH_GNTR"/>
    <property type="match status" value="1"/>
</dbReference>
<protein>
    <submittedName>
        <fullName evidence="5">GntR family transcriptional regulator</fullName>
    </submittedName>
</protein>
<keyword evidence="1" id="KW-0805">Transcription regulation</keyword>
<dbReference type="Gene3D" id="1.20.120.530">
    <property type="entry name" value="GntR ligand-binding domain-like"/>
    <property type="match status" value="1"/>
</dbReference>
<dbReference type="InterPro" id="IPR008920">
    <property type="entry name" value="TF_FadR/GntR_C"/>
</dbReference>
<feature type="non-terminal residue" evidence="5">
    <location>
        <position position="219"/>
    </location>
</feature>
<name>A0A558AAJ9_9PSEU</name>
<dbReference type="Pfam" id="PF00392">
    <property type="entry name" value="GntR"/>
    <property type="match status" value="1"/>
</dbReference>
<sequence length="219" mass="24627">MPETPTQARTTSLAERAVLALRELVHDGVLLPGQPIRQAAVAEQLGISRVPVREALKNLESEGLVEPSPTGGFVVARLSADELSQIYLMRRLLETELLRRVSSVPEAELAALTELNGRMAELIDNPSRELRQLNQEFHFRMFRLSGLPHVVAETARLWEKTSPYRLVYSTERAARVRIVADHDKLIDALRRGDVERLIQFMDDHRGTGEQDVVSVLSHP</sequence>
<dbReference type="Gene3D" id="1.10.10.10">
    <property type="entry name" value="Winged helix-like DNA-binding domain superfamily/Winged helix DNA-binding domain"/>
    <property type="match status" value="1"/>
</dbReference>
<dbReference type="GO" id="GO:0003677">
    <property type="term" value="F:DNA binding"/>
    <property type="evidence" value="ECO:0007669"/>
    <property type="project" value="UniProtKB-KW"/>
</dbReference>
<reference evidence="5 6" key="1">
    <citation type="submission" date="2019-07" db="EMBL/GenBank/DDBJ databases">
        <title>New species of Amycolatopsis and Streptomyces.</title>
        <authorList>
            <person name="Duangmal K."/>
            <person name="Teo W.F.A."/>
            <person name="Lipun K."/>
        </authorList>
    </citation>
    <scope>NUCLEOTIDE SEQUENCE [LARGE SCALE GENOMIC DNA]</scope>
    <source>
        <strain evidence="5 6">JCM 30562</strain>
    </source>
</reference>
<dbReference type="SMART" id="SM00895">
    <property type="entry name" value="FCD"/>
    <property type="match status" value="1"/>
</dbReference>
<dbReference type="AlphaFoldDB" id="A0A558AAJ9"/>
<proteinExistence type="predicted"/>
<dbReference type="InterPro" id="IPR036388">
    <property type="entry name" value="WH-like_DNA-bd_sf"/>
</dbReference>
<dbReference type="SUPFAM" id="SSF46785">
    <property type="entry name" value="Winged helix' DNA-binding domain"/>
    <property type="match status" value="1"/>
</dbReference>
<evidence type="ECO:0000256" key="3">
    <source>
        <dbReference type="ARBA" id="ARBA00023163"/>
    </source>
</evidence>
<dbReference type="PANTHER" id="PTHR43537:SF24">
    <property type="entry name" value="GLUCONATE OPERON TRANSCRIPTIONAL REPRESSOR"/>
    <property type="match status" value="1"/>
</dbReference>
<dbReference type="Proteomes" id="UP000318578">
    <property type="component" value="Unassembled WGS sequence"/>
</dbReference>
<dbReference type="EMBL" id="VJZA01000027">
    <property type="protein sequence ID" value="TVT21300.1"/>
    <property type="molecule type" value="Genomic_DNA"/>
</dbReference>
<dbReference type="GO" id="GO:0003700">
    <property type="term" value="F:DNA-binding transcription factor activity"/>
    <property type="evidence" value="ECO:0007669"/>
    <property type="project" value="InterPro"/>
</dbReference>
<dbReference type="RefSeq" id="WP_144639525.1">
    <property type="nucleotide sequence ID" value="NZ_VJZA01000027.1"/>
</dbReference>
<keyword evidence="2" id="KW-0238">DNA-binding</keyword>
<dbReference type="InterPro" id="IPR011711">
    <property type="entry name" value="GntR_C"/>
</dbReference>
<comment type="caution">
    <text evidence="5">The sequence shown here is derived from an EMBL/GenBank/DDBJ whole genome shotgun (WGS) entry which is preliminary data.</text>
</comment>
<dbReference type="OrthoDB" id="3367236at2"/>
<evidence type="ECO:0000259" key="4">
    <source>
        <dbReference type="PROSITE" id="PS50949"/>
    </source>
</evidence>
<evidence type="ECO:0000313" key="6">
    <source>
        <dbReference type="Proteomes" id="UP000318578"/>
    </source>
</evidence>
<evidence type="ECO:0000313" key="5">
    <source>
        <dbReference type="EMBL" id="TVT21300.1"/>
    </source>
</evidence>
<gene>
    <name evidence="5" type="ORF">FNH06_17150</name>
</gene>
<feature type="domain" description="HTH gntR-type" evidence="4">
    <location>
        <begin position="11"/>
        <end position="78"/>
    </location>
</feature>
<dbReference type="SUPFAM" id="SSF48008">
    <property type="entry name" value="GntR ligand-binding domain-like"/>
    <property type="match status" value="1"/>
</dbReference>
<organism evidence="5 6">
    <name type="scientific">Amycolatopsis acidiphila</name>
    <dbReference type="NCBI Taxonomy" id="715473"/>
    <lineage>
        <taxon>Bacteria</taxon>
        <taxon>Bacillati</taxon>
        <taxon>Actinomycetota</taxon>
        <taxon>Actinomycetes</taxon>
        <taxon>Pseudonocardiales</taxon>
        <taxon>Pseudonocardiaceae</taxon>
        <taxon>Amycolatopsis</taxon>
    </lineage>
</organism>
<dbReference type="CDD" id="cd07377">
    <property type="entry name" value="WHTH_GntR"/>
    <property type="match status" value="1"/>
</dbReference>
<dbReference type="PANTHER" id="PTHR43537">
    <property type="entry name" value="TRANSCRIPTIONAL REGULATOR, GNTR FAMILY"/>
    <property type="match status" value="1"/>
</dbReference>
<keyword evidence="6" id="KW-1185">Reference proteome</keyword>